<dbReference type="EMBL" id="AP019377">
    <property type="protein sequence ID" value="BBH94756.1"/>
    <property type="molecule type" value="Genomic_DNA"/>
</dbReference>
<dbReference type="AlphaFoldDB" id="A0A455T4K3"/>
<accession>A0A455T4K3</accession>
<sequence>MGNPGTNTIELNGLRQLFIACFNQGHLLRGRHKGSWRRSFFTLGLGRLWERLRCFSGLLCLSMGMMMSSLD</sequence>
<evidence type="ECO:0000313" key="1">
    <source>
        <dbReference type="EMBL" id="BBH94756.1"/>
    </source>
</evidence>
<gene>
    <name evidence="1" type="ORF">KTA_29550</name>
</gene>
<reference evidence="1" key="1">
    <citation type="submission" date="2018-12" db="EMBL/GenBank/DDBJ databases">
        <title>Novel natural products biosynthetic potential of the class Ktedonobacteria.</title>
        <authorList>
            <person name="Zheng Y."/>
            <person name="Saitou A."/>
            <person name="Wang C.M."/>
            <person name="Toyoda A."/>
            <person name="Minakuchi Y."/>
            <person name="Sekiguchi Y."/>
            <person name="Ueda K."/>
            <person name="Takano H."/>
            <person name="Sakai Y."/>
            <person name="Yokota A."/>
            <person name="Yabe S."/>
        </authorList>
    </citation>
    <scope>NUCLEOTIDE SEQUENCE</scope>
    <source>
        <strain evidence="1">A3-2</strain>
    </source>
</reference>
<proteinExistence type="predicted"/>
<protein>
    <submittedName>
        <fullName evidence="1">Uncharacterized protein</fullName>
    </submittedName>
</protein>
<organism evidence="1">
    <name type="scientific">Thermogemmatispora argillosa</name>
    <dbReference type="NCBI Taxonomy" id="2045280"/>
    <lineage>
        <taxon>Bacteria</taxon>
        <taxon>Bacillati</taxon>
        <taxon>Chloroflexota</taxon>
        <taxon>Ktedonobacteria</taxon>
        <taxon>Thermogemmatisporales</taxon>
        <taxon>Thermogemmatisporaceae</taxon>
        <taxon>Thermogemmatispora</taxon>
    </lineage>
</organism>
<name>A0A455T4K3_9CHLR</name>